<name>A0A423W0G5_9PEZI</name>
<accession>A0A423W0G5</accession>
<proteinExistence type="predicted"/>
<keyword evidence="4" id="KW-1185">Reference proteome</keyword>
<feature type="chain" id="PRO_5019094751" description="Ig-like domain-containing protein" evidence="2">
    <location>
        <begin position="18"/>
        <end position="268"/>
    </location>
</feature>
<protein>
    <recommendedName>
        <fullName evidence="5">Ig-like domain-containing protein</fullName>
    </recommendedName>
</protein>
<feature type="region of interest" description="Disordered" evidence="1">
    <location>
        <begin position="192"/>
        <end position="224"/>
    </location>
</feature>
<organism evidence="3 4">
    <name type="scientific">Cytospora schulzeri</name>
    <dbReference type="NCBI Taxonomy" id="448051"/>
    <lineage>
        <taxon>Eukaryota</taxon>
        <taxon>Fungi</taxon>
        <taxon>Dikarya</taxon>
        <taxon>Ascomycota</taxon>
        <taxon>Pezizomycotina</taxon>
        <taxon>Sordariomycetes</taxon>
        <taxon>Sordariomycetidae</taxon>
        <taxon>Diaporthales</taxon>
        <taxon>Cytosporaceae</taxon>
        <taxon>Cytospora</taxon>
    </lineage>
</organism>
<evidence type="ECO:0008006" key="5">
    <source>
        <dbReference type="Google" id="ProtNLM"/>
    </source>
</evidence>
<dbReference type="Proteomes" id="UP000283895">
    <property type="component" value="Unassembled WGS sequence"/>
</dbReference>
<dbReference type="OrthoDB" id="5426294at2759"/>
<sequence length="268" mass="26163">MKSITILLTASAGLVTAQLQYNETSNQFTCAKADQAYCVSDSLQSSIIVRCDENAVGTAGNCDDNLDGEPPQGLQFSPCWQTSNTTGDAACSKNCVVYGGSGNYDGTFTLPADECTPTYTATSSTASSSAIAITGSASGTLTIIVGTTTKTTTECPESESTASSSAGAVTGSSSPVISVSILSPATTSTIVPPPLSLPSGGASTTTLTSSTGSSATSTAGAVSGSTSSVASTSSSVLVTPTPFATAGAVSNRVGAGLGVVGLIVGALV</sequence>
<reference evidence="3 4" key="1">
    <citation type="submission" date="2015-09" db="EMBL/GenBank/DDBJ databases">
        <title>Host preference determinants of Valsa canker pathogens revealed by comparative genomics.</title>
        <authorList>
            <person name="Yin Z."/>
            <person name="Huang L."/>
        </authorList>
    </citation>
    <scope>NUCLEOTIDE SEQUENCE [LARGE SCALE GENOMIC DNA]</scope>
    <source>
        <strain evidence="3 4">03-1</strain>
    </source>
</reference>
<feature type="signal peptide" evidence="2">
    <location>
        <begin position="1"/>
        <end position="17"/>
    </location>
</feature>
<evidence type="ECO:0000313" key="4">
    <source>
        <dbReference type="Proteomes" id="UP000283895"/>
    </source>
</evidence>
<dbReference type="EMBL" id="LKEA01000031">
    <property type="protein sequence ID" value="ROV96792.1"/>
    <property type="molecule type" value="Genomic_DNA"/>
</dbReference>
<feature type="region of interest" description="Disordered" evidence="1">
    <location>
        <begin position="150"/>
        <end position="171"/>
    </location>
</feature>
<evidence type="ECO:0000313" key="3">
    <source>
        <dbReference type="EMBL" id="ROV96792.1"/>
    </source>
</evidence>
<comment type="caution">
    <text evidence="3">The sequence shown here is derived from an EMBL/GenBank/DDBJ whole genome shotgun (WGS) entry which is preliminary data.</text>
</comment>
<evidence type="ECO:0000256" key="1">
    <source>
        <dbReference type="SAM" id="MobiDB-lite"/>
    </source>
</evidence>
<keyword evidence="2" id="KW-0732">Signal</keyword>
<dbReference type="STRING" id="356882.A0A423W0G5"/>
<gene>
    <name evidence="3" type="ORF">VMCG_07848</name>
</gene>
<evidence type="ECO:0000256" key="2">
    <source>
        <dbReference type="SAM" id="SignalP"/>
    </source>
</evidence>
<dbReference type="AlphaFoldDB" id="A0A423W0G5"/>
<feature type="compositionally biased region" description="Low complexity" evidence="1">
    <location>
        <begin position="197"/>
        <end position="224"/>
    </location>
</feature>